<evidence type="ECO:0000256" key="3">
    <source>
        <dbReference type="SAM" id="Phobius"/>
    </source>
</evidence>
<keyword evidence="3" id="KW-1133">Transmembrane helix</keyword>
<dbReference type="PROSITE" id="PS50005">
    <property type="entry name" value="TPR"/>
    <property type="match status" value="1"/>
</dbReference>
<dbReference type="InterPro" id="IPR011990">
    <property type="entry name" value="TPR-like_helical_dom_sf"/>
</dbReference>
<feature type="compositionally biased region" description="Low complexity" evidence="2">
    <location>
        <begin position="17"/>
        <end position="37"/>
    </location>
</feature>
<name>A0A437RAK9_9BURK</name>
<dbReference type="SUPFAM" id="SSF48452">
    <property type="entry name" value="TPR-like"/>
    <property type="match status" value="2"/>
</dbReference>
<feature type="transmembrane region" description="Helical" evidence="3">
    <location>
        <begin position="74"/>
        <end position="96"/>
    </location>
</feature>
<protein>
    <submittedName>
        <fullName evidence="4">Tetratricopeptide repeat protein</fullName>
    </submittedName>
</protein>
<dbReference type="EMBL" id="SACR01000006">
    <property type="protein sequence ID" value="RVU43809.1"/>
    <property type="molecule type" value="Genomic_DNA"/>
</dbReference>
<feature type="region of interest" description="Disordered" evidence="2">
    <location>
        <begin position="1"/>
        <end position="37"/>
    </location>
</feature>
<dbReference type="Gene3D" id="1.25.40.10">
    <property type="entry name" value="Tetratricopeptide repeat domain"/>
    <property type="match status" value="2"/>
</dbReference>
<keyword evidence="1" id="KW-0802">TPR repeat</keyword>
<organism evidence="4 5">
    <name type="scientific">Rubrivivax rivuli</name>
    <dbReference type="NCBI Taxonomy" id="1862385"/>
    <lineage>
        <taxon>Bacteria</taxon>
        <taxon>Pseudomonadati</taxon>
        <taxon>Pseudomonadota</taxon>
        <taxon>Betaproteobacteria</taxon>
        <taxon>Burkholderiales</taxon>
        <taxon>Sphaerotilaceae</taxon>
        <taxon>Rubrivivax</taxon>
    </lineage>
</organism>
<sequence length="646" mass="69532">MSTDASQKSPEAGAQDPPGAASPVAASPPEAAAATAPTTVRLEGLAEALQQARSALDFVGPAGRFHVANLRMVLLRNALIVLAIVAAAVLLGVVGVREASRPTLTIAAFDVPPSLQARGLSGQVLAKALFDELIRRRELVTTLDAGELKGTWAENRVDVAIPQAGFTLQSVFRYLRYATGNETSIDGEVVLDGDNATLKVRVAGKPPTVVQGPLAEWDRLVGALAGGVLEATHPAVHAAWLGQKAQTPAELAALSRHLRAMQRAHPPHSNAVMSVAYDAYGSALKLQGRTDDAMAAFGEAIALDPTNGSAVVNMASAKFGLREFEEAERLYAQAQAMRLPDFVKLSALRSRIHGAIDIGDCDAARQALRDAKASPLYEPWRFINSEATFIHQCDHEEARAVAMVARAYALHPEDAAYANTLSKLNYERPEGRYREQGFKVSREAIAAGIASGAIYENFRAALLEAGRFDEAAEVLAKEERLFRDPAQLELWRKGVAGWVHLNRREFAKAEEAWEASFAKLPPREQGEFSDWARVQIGLGRFDRALAIYRDGLQRLPRNCRLWQELGSAQAARGRPEDITAALATFDQGIAAVPKCGLSYNAAARLLIAQGRPAEARARLETLIRQAPNSDGAVIAKELLASLPAKP</sequence>
<evidence type="ECO:0000256" key="2">
    <source>
        <dbReference type="SAM" id="MobiDB-lite"/>
    </source>
</evidence>
<evidence type="ECO:0000313" key="4">
    <source>
        <dbReference type="EMBL" id="RVU43809.1"/>
    </source>
</evidence>
<dbReference type="Pfam" id="PF14559">
    <property type="entry name" value="TPR_19"/>
    <property type="match status" value="2"/>
</dbReference>
<dbReference type="RefSeq" id="WP_128230368.1">
    <property type="nucleotide sequence ID" value="NZ_SACR01000006.1"/>
</dbReference>
<evidence type="ECO:0000313" key="5">
    <source>
        <dbReference type="Proteomes" id="UP000285575"/>
    </source>
</evidence>
<dbReference type="InterPro" id="IPR019734">
    <property type="entry name" value="TPR_rpt"/>
</dbReference>
<accession>A0A437RAK9</accession>
<comment type="caution">
    <text evidence="4">The sequence shown here is derived from an EMBL/GenBank/DDBJ whole genome shotgun (WGS) entry which is preliminary data.</text>
</comment>
<reference evidence="4 5" key="1">
    <citation type="submission" date="2019-01" db="EMBL/GenBank/DDBJ databases">
        <authorList>
            <person name="Chen W.-M."/>
        </authorList>
    </citation>
    <scope>NUCLEOTIDE SEQUENCE [LARGE SCALE GENOMIC DNA]</scope>
    <source>
        <strain evidence="4 5">KYPY4</strain>
    </source>
</reference>
<proteinExistence type="predicted"/>
<dbReference type="OrthoDB" id="9814129at2"/>
<keyword evidence="3" id="KW-0812">Transmembrane</keyword>
<gene>
    <name evidence="4" type="ORF">EOE66_19260</name>
</gene>
<keyword evidence="3" id="KW-0472">Membrane</keyword>
<feature type="repeat" description="TPR" evidence="1">
    <location>
        <begin position="274"/>
        <end position="307"/>
    </location>
</feature>
<dbReference type="PANTHER" id="PTHR12558:SF13">
    <property type="entry name" value="CELL DIVISION CYCLE PROTEIN 27 HOMOLOG"/>
    <property type="match status" value="1"/>
</dbReference>
<keyword evidence="5" id="KW-1185">Reference proteome</keyword>
<dbReference type="Proteomes" id="UP000285575">
    <property type="component" value="Unassembled WGS sequence"/>
</dbReference>
<dbReference type="SMART" id="SM00028">
    <property type="entry name" value="TPR"/>
    <property type="match status" value="5"/>
</dbReference>
<dbReference type="AlphaFoldDB" id="A0A437RAK9"/>
<evidence type="ECO:0000256" key="1">
    <source>
        <dbReference type="PROSITE-ProRule" id="PRU00339"/>
    </source>
</evidence>
<dbReference type="PANTHER" id="PTHR12558">
    <property type="entry name" value="CELL DIVISION CYCLE 16,23,27"/>
    <property type="match status" value="1"/>
</dbReference>